<evidence type="ECO:0000256" key="2">
    <source>
        <dbReference type="ARBA" id="ARBA00007579"/>
    </source>
</evidence>
<evidence type="ECO:0000259" key="12">
    <source>
        <dbReference type="PROSITE" id="PS51462"/>
    </source>
</evidence>
<dbReference type="PIRSF" id="PIRSF018427">
    <property type="entry name" value="Isopntndiph_ism"/>
    <property type="match status" value="1"/>
</dbReference>
<feature type="active site" evidence="11">
    <location>
        <position position="111"/>
    </location>
</feature>
<evidence type="ECO:0000313" key="13">
    <source>
        <dbReference type="EMBL" id="RXK59431.1"/>
    </source>
</evidence>
<name>A0A4Q1CHP1_9BACT</name>
<keyword evidence="4" id="KW-0963">Cytoplasm</keyword>
<reference evidence="13 14" key="1">
    <citation type="submission" date="2019-01" db="EMBL/GenBank/DDBJ databases">
        <title>Lacibacter sp. strain TTM-7.</title>
        <authorList>
            <person name="Chen W.-M."/>
        </authorList>
    </citation>
    <scope>NUCLEOTIDE SEQUENCE [LARGE SCALE GENOMIC DNA]</scope>
    <source>
        <strain evidence="13 14">TTM-7</strain>
    </source>
</reference>
<dbReference type="NCBIfam" id="NF002995">
    <property type="entry name" value="PRK03759.1"/>
    <property type="match status" value="1"/>
</dbReference>
<dbReference type="Proteomes" id="UP000290204">
    <property type="component" value="Unassembled WGS sequence"/>
</dbReference>
<dbReference type="InterPro" id="IPR015797">
    <property type="entry name" value="NUDIX_hydrolase-like_dom_sf"/>
</dbReference>
<keyword evidence="9 13" id="KW-0413">Isomerase</keyword>
<evidence type="ECO:0000256" key="1">
    <source>
        <dbReference type="ARBA" id="ARBA00004826"/>
    </source>
</evidence>
<dbReference type="GO" id="GO:0005737">
    <property type="term" value="C:cytoplasm"/>
    <property type="evidence" value="ECO:0007669"/>
    <property type="project" value="TreeGrafter"/>
</dbReference>
<dbReference type="Pfam" id="PF00293">
    <property type="entry name" value="NUDIX"/>
    <property type="match status" value="1"/>
</dbReference>
<keyword evidence="8" id="KW-0414">Isoprene biosynthesis</keyword>
<evidence type="ECO:0000256" key="10">
    <source>
        <dbReference type="NCBIfam" id="TIGR02150"/>
    </source>
</evidence>
<dbReference type="EC" id="5.3.3.2" evidence="3 10"/>
<evidence type="ECO:0000256" key="11">
    <source>
        <dbReference type="PIRSR" id="PIRSR018427-1"/>
    </source>
</evidence>
<accession>A0A4Q1CHP1</accession>
<dbReference type="PANTHER" id="PTHR10885">
    <property type="entry name" value="ISOPENTENYL-DIPHOSPHATE DELTA-ISOMERASE"/>
    <property type="match status" value="1"/>
</dbReference>
<dbReference type="InterPro" id="IPR056375">
    <property type="entry name" value="Idi_bact"/>
</dbReference>
<dbReference type="NCBIfam" id="TIGR02150">
    <property type="entry name" value="IPP_isom_1"/>
    <property type="match status" value="1"/>
</dbReference>
<evidence type="ECO:0000313" key="14">
    <source>
        <dbReference type="Proteomes" id="UP000290204"/>
    </source>
</evidence>
<evidence type="ECO:0000256" key="5">
    <source>
        <dbReference type="ARBA" id="ARBA00022723"/>
    </source>
</evidence>
<evidence type="ECO:0000256" key="4">
    <source>
        <dbReference type="ARBA" id="ARBA00022490"/>
    </source>
</evidence>
<dbReference type="GO" id="GO:0046872">
    <property type="term" value="F:metal ion binding"/>
    <property type="evidence" value="ECO:0007669"/>
    <property type="project" value="UniProtKB-KW"/>
</dbReference>
<dbReference type="InterPro" id="IPR011876">
    <property type="entry name" value="IsopentenylPP_isomerase_typ1"/>
</dbReference>
<dbReference type="OrthoDB" id="9809458at2"/>
<protein>
    <recommendedName>
        <fullName evidence="3 10">Isopentenyl-diphosphate delta-isomerase</fullName>
        <ecNumber evidence="3 10">5.3.3.2</ecNumber>
    </recommendedName>
</protein>
<dbReference type="AlphaFoldDB" id="A0A4Q1CHP1"/>
<dbReference type="PANTHER" id="PTHR10885:SF0">
    <property type="entry name" value="ISOPENTENYL-DIPHOSPHATE DELTA-ISOMERASE"/>
    <property type="match status" value="1"/>
</dbReference>
<keyword evidence="14" id="KW-1185">Reference proteome</keyword>
<dbReference type="UniPathway" id="UPA00059">
    <property type="reaction ID" value="UER00104"/>
</dbReference>
<keyword evidence="6" id="KW-0460">Magnesium</keyword>
<comment type="caution">
    <text evidence="13">The sequence shown here is derived from an EMBL/GenBank/DDBJ whole genome shotgun (WGS) entry which is preliminary data.</text>
</comment>
<dbReference type="CDD" id="cd02885">
    <property type="entry name" value="NUDIX_IPP_Isomerase"/>
    <property type="match status" value="1"/>
</dbReference>
<evidence type="ECO:0000256" key="7">
    <source>
        <dbReference type="ARBA" id="ARBA00023211"/>
    </source>
</evidence>
<dbReference type="InterPro" id="IPR000086">
    <property type="entry name" value="NUDIX_hydrolase_dom"/>
</dbReference>
<evidence type="ECO:0000256" key="8">
    <source>
        <dbReference type="ARBA" id="ARBA00023229"/>
    </source>
</evidence>
<evidence type="ECO:0000256" key="3">
    <source>
        <dbReference type="ARBA" id="ARBA00012057"/>
    </source>
</evidence>
<evidence type="ECO:0000256" key="9">
    <source>
        <dbReference type="ARBA" id="ARBA00023235"/>
    </source>
</evidence>
<feature type="domain" description="Nudix hydrolase" evidence="12">
    <location>
        <begin position="27"/>
        <end position="159"/>
    </location>
</feature>
<dbReference type="GO" id="GO:0009240">
    <property type="term" value="P:isopentenyl diphosphate biosynthetic process"/>
    <property type="evidence" value="ECO:0007669"/>
    <property type="project" value="TreeGrafter"/>
</dbReference>
<gene>
    <name evidence="13" type="ORF">ESA94_14960</name>
</gene>
<sequence>MHEVILVNELDEAIGSMEKMEAHEKALLHRAFSVFLFNKQGEMLLQKRAATKYHSPSLWTNACCSHPMPGEETKAAALRRLQEELGFTTNIHKAFHFTYKAEFDNGLTEHEFDHVFVGEYEAAMHLNADEVSAVCYKSIAVIKDEIAQNAGSYTEWFKIALPLLEEWLQQNNPTYAAA</sequence>
<dbReference type="GO" id="GO:0004452">
    <property type="term" value="F:isopentenyl-diphosphate delta-isomerase activity"/>
    <property type="evidence" value="ECO:0007669"/>
    <property type="project" value="UniProtKB-UniRule"/>
</dbReference>
<evidence type="ECO:0000256" key="6">
    <source>
        <dbReference type="ARBA" id="ARBA00022842"/>
    </source>
</evidence>
<comment type="similarity">
    <text evidence="2">Belongs to the IPP isomerase type 1 family.</text>
</comment>
<comment type="pathway">
    <text evidence="1">Isoprenoid biosynthesis; dimethylallyl diphosphate biosynthesis; dimethylallyl diphosphate from isopentenyl diphosphate: step 1/1.</text>
</comment>
<dbReference type="HAMAP" id="MF_00202">
    <property type="entry name" value="Idi"/>
    <property type="match status" value="1"/>
</dbReference>
<dbReference type="PROSITE" id="PS51462">
    <property type="entry name" value="NUDIX"/>
    <property type="match status" value="1"/>
</dbReference>
<keyword evidence="7" id="KW-0464">Manganese</keyword>
<dbReference type="SUPFAM" id="SSF55811">
    <property type="entry name" value="Nudix"/>
    <property type="match status" value="1"/>
</dbReference>
<dbReference type="EMBL" id="SDHW01000004">
    <property type="protein sequence ID" value="RXK59431.1"/>
    <property type="molecule type" value="Genomic_DNA"/>
</dbReference>
<dbReference type="RefSeq" id="WP_129131734.1">
    <property type="nucleotide sequence ID" value="NZ_SDHW01000004.1"/>
</dbReference>
<proteinExistence type="inferred from homology"/>
<keyword evidence="5" id="KW-0479">Metal-binding</keyword>
<feature type="active site" evidence="11">
    <location>
        <position position="64"/>
    </location>
</feature>
<dbReference type="GO" id="GO:0050992">
    <property type="term" value="P:dimethylallyl diphosphate biosynthetic process"/>
    <property type="evidence" value="ECO:0007669"/>
    <property type="project" value="UniProtKB-UniPathway"/>
</dbReference>
<dbReference type="Gene3D" id="3.90.79.10">
    <property type="entry name" value="Nucleoside Triphosphate Pyrophosphohydrolase"/>
    <property type="match status" value="1"/>
</dbReference>
<organism evidence="13 14">
    <name type="scientific">Lacibacter luteus</name>
    <dbReference type="NCBI Taxonomy" id="2508719"/>
    <lineage>
        <taxon>Bacteria</taxon>
        <taxon>Pseudomonadati</taxon>
        <taxon>Bacteroidota</taxon>
        <taxon>Chitinophagia</taxon>
        <taxon>Chitinophagales</taxon>
        <taxon>Chitinophagaceae</taxon>
        <taxon>Lacibacter</taxon>
    </lineage>
</organism>